<dbReference type="InterPro" id="IPR039426">
    <property type="entry name" value="TonB-dep_rcpt-like"/>
</dbReference>
<dbReference type="InterPro" id="IPR012910">
    <property type="entry name" value="Plug_dom"/>
</dbReference>
<keyword evidence="5 12" id="KW-0812">Transmembrane</keyword>
<gene>
    <name evidence="17" type="ORF">P0Y50_13240</name>
</gene>
<dbReference type="PANTHER" id="PTHR32552">
    <property type="entry name" value="FERRICHROME IRON RECEPTOR-RELATED"/>
    <property type="match status" value="1"/>
</dbReference>
<keyword evidence="6 14" id="KW-0732">Signal</keyword>
<dbReference type="Proteomes" id="UP001213664">
    <property type="component" value="Chromosome"/>
</dbReference>
<feature type="domain" description="TonB-dependent receptor-like beta-barrel" evidence="15">
    <location>
        <begin position="311"/>
        <end position="742"/>
    </location>
</feature>
<evidence type="ECO:0000256" key="3">
    <source>
        <dbReference type="ARBA" id="ARBA00022452"/>
    </source>
</evidence>
<comment type="subcellular location">
    <subcellularLocation>
        <location evidence="1 12">Cell outer membrane</location>
        <topology evidence="1 12">Multi-pass membrane protein</topology>
    </subcellularLocation>
</comment>
<dbReference type="Pfam" id="PF07715">
    <property type="entry name" value="Plug"/>
    <property type="match status" value="1"/>
</dbReference>
<keyword evidence="3 12" id="KW-1134">Transmembrane beta strand</keyword>
<evidence type="ECO:0000256" key="10">
    <source>
        <dbReference type="ARBA" id="ARBA00023136"/>
    </source>
</evidence>
<evidence type="ECO:0000256" key="7">
    <source>
        <dbReference type="ARBA" id="ARBA00023004"/>
    </source>
</evidence>
<dbReference type="InterPro" id="IPR000531">
    <property type="entry name" value="Beta-barrel_TonB"/>
</dbReference>
<evidence type="ECO:0000256" key="6">
    <source>
        <dbReference type="ARBA" id="ARBA00022729"/>
    </source>
</evidence>
<dbReference type="Gene3D" id="2.170.130.10">
    <property type="entry name" value="TonB-dependent receptor, plug domain"/>
    <property type="match status" value="1"/>
</dbReference>
<evidence type="ECO:0000256" key="5">
    <source>
        <dbReference type="ARBA" id="ARBA00022692"/>
    </source>
</evidence>
<name>A0AAJ5WZ70_9CAUL</name>
<dbReference type="GO" id="GO:0015344">
    <property type="term" value="F:siderophore uptake transmembrane transporter activity"/>
    <property type="evidence" value="ECO:0007669"/>
    <property type="project" value="TreeGrafter"/>
</dbReference>
<accession>A0AAJ5WZ70</accession>
<evidence type="ECO:0000256" key="4">
    <source>
        <dbReference type="ARBA" id="ARBA00022496"/>
    </source>
</evidence>
<evidence type="ECO:0000256" key="1">
    <source>
        <dbReference type="ARBA" id="ARBA00004571"/>
    </source>
</evidence>
<dbReference type="InterPro" id="IPR037066">
    <property type="entry name" value="Plug_dom_sf"/>
</dbReference>
<protein>
    <submittedName>
        <fullName evidence="17">TonB-dependent receptor</fullName>
    </submittedName>
</protein>
<evidence type="ECO:0000256" key="9">
    <source>
        <dbReference type="ARBA" id="ARBA00023077"/>
    </source>
</evidence>
<keyword evidence="10 12" id="KW-0472">Membrane</keyword>
<keyword evidence="4" id="KW-0410">Iron transport</keyword>
<evidence type="ECO:0000256" key="8">
    <source>
        <dbReference type="ARBA" id="ARBA00023065"/>
    </source>
</evidence>
<feature type="domain" description="TonB-dependent receptor plug" evidence="16">
    <location>
        <begin position="53"/>
        <end position="153"/>
    </location>
</feature>
<comment type="similarity">
    <text evidence="12 13">Belongs to the TonB-dependent receptor family.</text>
</comment>
<evidence type="ECO:0000256" key="14">
    <source>
        <dbReference type="SAM" id="SignalP"/>
    </source>
</evidence>
<evidence type="ECO:0000259" key="16">
    <source>
        <dbReference type="Pfam" id="PF07715"/>
    </source>
</evidence>
<dbReference type="PANTHER" id="PTHR32552:SF89">
    <property type="entry name" value="CATECHOLATE SIDEROPHORE RECEPTOR FIU"/>
    <property type="match status" value="1"/>
</dbReference>
<keyword evidence="7" id="KW-0408">Iron</keyword>
<dbReference type="Gene3D" id="2.40.170.20">
    <property type="entry name" value="TonB-dependent receptor, beta-barrel domain"/>
    <property type="match status" value="1"/>
</dbReference>
<evidence type="ECO:0000256" key="13">
    <source>
        <dbReference type="RuleBase" id="RU003357"/>
    </source>
</evidence>
<keyword evidence="2 12" id="KW-0813">Transport</keyword>
<organism evidence="17 18">
    <name type="scientific">Candidatus Brevundimonas colombiensis</name>
    <dbReference type="NCBI Taxonomy" id="3121376"/>
    <lineage>
        <taxon>Bacteria</taxon>
        <taxon>Pseudomonadati</taxon>
        <taxon>Pseudomonadota</taxon>
        <taxon>Alphaproteobacteria</taxon>
        <taxon>Caulobacterales</taxon>
        <taxon>Caulobacteraceae</taxon>
        <taxon>Brevundimonas</taxon>
    </lineage>
</organism>
<keyword evidence="9 13" id="KW-0798">TonB box</keyword>
<keyword evidence="8" id="KW-0406">Ion transport</keyword>
<dbReference type="PROSITE" id="PS52016">
    <property type="entry name" value="TONB_DEPENDENT_REC_3"/>
    <property type="match status" value="1"/>
</dbReference>
<proteinExistence type="inferred from homology"/>
<evidence type="ECO:0000313" key="18">
    <source>
        <dbReference type="Proteomes" id="UP001213664"/>
    </source>
</evidence>
<feature type="chain" id="PRO_5042500870" evidence="14">
    <location>
        <begin position="22"/>
        <end position="784"/>
    </location>
</feature>
<sequence length="784" mass="84796">MSLASLLVGTALSGWAGAAIAETTAADPAVDQAVQGQAADQLDEIVVVGSGQTRSVSTLTPANLEALPPGTSVQKALNFLPGVSAQSIDALGVNEQSLTLQVRGFNTTHLGYTLDGVPLGDGAYNNYNGLTISRALISENLGRADLATGIAGLAIPSTSNLGGALIYTSRNPSRSFGLAASQGFGSEASKRSFLRVDTGEYNGFSAYVSGQYSEQDLFVNQGDYKTSWGRQFNGKAMYRFDRGAITAFADVSRTNQADDAYLSKDMLNRLGWDWAGYAPDWQSYLGVAYCGVSKPTATANCVAAPSPQKNSDVTFTNGQILRNDELYYLAGDYNLTDDLKVEAKVYRHRNKGAGNNFITGWSTQGTTSTADDVPVQIRDTRYTIDRSGVLGGLSWTFGPHHVQAGFWFEENTSSAARYIRTDVTGPFSLAHYLGGQPEKAQWVQETDWKTRQFYVQDTLSLLNDAVTIDFGFKSTYAKSDARAVDGIALTPPPSSSQFASGSLTAKDNFLPEIGVHWQVAEGHELYASYAENMAMFQGGFKLGPQSVSQTIWDLQGQYLKPETSKSFDAGYRYISGPLQVALAAYRVKFDDRLLQYNPCPTNQQQNPGCGNSFHNAGSVTSTGVELGVLWKPTPWFNWYNSASYSKTTYDDDLDWCTSTCVVKATAGKQQVDTPKEMLSSVVTVNWRGFSGSLMGKYTGERFYTYTNDQGFGGYTTFDLGLSYDLSEVGATGVKFAVNVTNLTNKRYASNLDGSVFAPDDSTGSVVVFHASAPRQVFATVSYAF</sequence>
<evidence type="ECO:0000256" key="12">
    <source>
        <dbReference type="PROSITE-ProRule" id="PRU01360"/>
    </source>
</evidence>
<dbReference type="Pfam" id="PF00593">
    <property type="entry name" value="TonB_dep_Rec_b-barrel"/>
    <property type="match status" value="1"/>
</dbReference>
<evidence type="ECO:0000256" key="2">
    <source>
        <dbReference type="ARBA" id="ARBA00022448"/>
    </source>
</evidence>
<evidence type="ECO:0000313" key="17">
    <source>
        <dbReference type="EMBL" id="WEK39490.1"/>
    </source>
</evidence>
<dbReference type="EMBL" id="CP119326">
    <property type="protein sequence ID" value="WEK39490.1"/>
    <property type="molecule type" value="Genomic_DNA"/>
</dbReference>
<keyword evidence="17" id="KW-0675">Receptor</keyword>
<evidence type="ECO:0000256" key="11">
    <source>
        <dbReference type="ARBA" id="ARBA00023237"/>
    </source>
</evidence>
<dbReference type="InterPro" id="IPR036942">
    <property type="entry name" value="Beta-barrel_TonB_sf"/>
</dbReference>
<reference evidence="17" key="1">
    <citation type="submission" date="2023-03" db="EMBL/GenBank/DDBJ databases">
        <title>Andean soil-derived lignocellulolytic bacterial consortium as a source of novel taxa and putative plastic-active enzymes.</title>
        <authorList>
            <person name="Diaz-Garcia L."/>
            <person name="Chuvochina M."/>
            <person name="Feuerriegel G."/>
            <person name="Bunk B."/>
            <person name="Sproer C."/>
            <person name="Streit W.R."/>
            <person name="Rodriguez L.M."/>
            <person name="Overmann J."/>
            <person name="Jimenez D.J."/>
        </authorList>
    </citation>
    <scope>NUCLEOTIDE SEQUENCE</scope>
    <source>
        <strain evidence="17">MAG 833</strain>
    </source>
</reference>
<feature type="signal peptide" evidence="14">
    <location>
        <begin position="1"/>
        <end position="21"/>
    </location>
</feature>
<dbReference type="GO" id="GO:0009279">
    <property type="term" value="C:cell outer membrane"/>
    <property type="evidence" value="ECO:0007669"/>
    <property type="project" value="UniProtKB-SubCell"/>
</dbReference>
<evidence type="ECO:0000259" key="15">
    <source>
        <dbReference type="Pfam" id="PF00593"/>
    </source>
</evidence>
<dbReference type="SUPFAM" id="SSF56935">
    <property type="entry name" value="Porins"/>
    <property type="match status" value="1"/>
</dbReference>
<dbReference type="AlphaFoldDB" id="A0AAJ5WZ70"/>
<keyword evidence="11 12" id="KW-0998">Cell outer membrane</keyword>